<dbReference type="InterPro" id="IPR036683">
    <property type="entry name" value="CO_DH_flav_C_dom_sf"/>
</dbReference>
<evidence type="ECO:0000256" key="2">
    <source>
        <dbReference type="ARBA" id="ARBA00022827"/>
    </source>
</evidence>
<evidence type="ECO:0000313" key="6">
    <source>
        <dbReference type="Proteomes" id="UP000503162"/>
    </source>
</evidence>
<dbReference type="Gene3D" id="3.30.43.10">
    <property type="entry name" value="Uridine Diphospho-n-acetylenolpyruvylglucosamine Reductase, domain 2"/>
    <property type="match status" value="1"/>
</dbReference>
<dbReference type="GO" id="GO:0016491">
    <property type="term" value="F:oxidoreductase activity"/>
    <property type="evidence" value="ECO:0007669"/>
    <property type="project" value="UniProtKB-KW"/>
</dbReference>
<sequence>MKPAAFDYVRADSAAVAAELLQRHGEGARILAGGQSLMAVLNMRLAQPALLIDISRSAELASIAVEPGVLRIGAAVTQAQLQAHPDVPPLLALAIPHISHVQIRNRGTVCGSIAHADPSAELPLCLVALQGTVHLRSARGRRQVAANDFFTGLLSTVRRADELIEAVSFPRPAAGQSFGFAEHARRHGDFALCAVAAIAHAQGMRVAVGGLGDRPHAVELPPLADDALDDALNELAWSLDVRDDAHASAATRRHLLRRLARQAIQQARRPA</sequence>
<evidence type="ECO:0000256" key="1">
    <source>
        <dbReference type="ARBA" id="ARBA00022630"/>
    </source>
</evidence>
<reference evidence="5 6" key="1">
    <citation type="submission" date="2020-03" db="EMBL/GenBank/DDBJ databases">
        <title>Hydrogenophaga sp. nov. isolated from cyanobacterial mat.</title>
        <authorList>
            <person name="Thorat V."/>
            <person name="Kirdat K."/>
            <person name="Tiwarekar B."/>
            <person name="Costa E.D."/>
            <person name="Yadav A."/>
        </authorList>
    </citation>
    <scope>NUCLEOTIDE SEQUENCE [LARGE SCALE GENOMIC DNA]</scope>
    <source>
        <strain evidence="5 6">BA0156</strain>
    </source>
</reference>
<dbReference type="InterPro" id="IPR016166">
    <property type="entry name" value="FAD-bd_PCMH"/>
</dbReference>
<keyword evidence="6" id="KW-1185">Reference proteome</keyword>
<name>A0A6G8ICD0_9BURK</name>
<dbReference type="SMART" id="SM01092">
    <property type="entry name" value="CO_deh_flav_C"/>
    <property type="match status" value="1"/>
</dbReference>
<dbReference type="AlphaFoldDB" id="A0A6G8ICD0"/>
<dbReference type="PANTHER" id="PTHR42659">
    <property type="entry name" value="XANTHINE DEHYDROGENASE SUBUNIT C-RELATED"/>
    <property type="match status" value="1"/>
</dbReference>
<dbReference type="InterPro" id="IPR016169">
    <property type="entry name" value="FAD-bd_PCMH_sub2"/>
</dbReference>
<organism evidence="5 6">
    <name type="scientific">Hydrogenophaga crocea</name>
    <dbReference type="NCBI Taxonomy" id="2716225"/>
    <lineage>
        <taxon>Bacteria</taxon>
        <taxon>Pseudomonadati</taxon>
        <taxon>Pseudomonadota</taxon>
        <taxon>Betaproteobacteria</taxon>
        <taxon>Burkholderiales</taxon>
        <taxon>Comamonadaceae</taxon>
        <taxon>Hydrogenophaga</taxon>
    </lineage>
</organism>
<dbReference type="SUPFAM" id="SSF56176">
    <property type="entry name" value="FAD-binding/transporter-associated domain-like"/>
    <property type="match status" value="1"/>
</dbReference>
<dbReference type="Pfam" id="PF00941">
    <property type="entry name" value="FAD_binding_5"/>
    <property type="match status" value="1"/>
</dbReference>
<gene>
    <name evidence="5" type="ORF">G9Q37_00910</name>
</gene>
<dbReference type="RefSeq" id="WP_166223213.1">
    <property type="nucleotide sequence ID" value="NZ_CP049989.1"/>
</dbReference>
<proteinExistence type="predicted"/>
<dbReference type="InterPro" id="IPR005107">
    <property type="entry name" value="CO_DH_flav_C"/>
</dbReference>
<dbReference type="Gene3D" id="3.30.465.10">
    <property type="match status" value="1"/>
</dbReference>
<keyword evidence="2" id="KW-0274">FAD</keyword>
<protein>
    <submittedName>
        <fullName evidence="5">Carbon monoxide dehydrogenase</fullName>
    </submittedName>
</protein>
<feature type="domain" description="FAD-binding PCMH-type" evidence="4">
    <location>
        <begin position="1"/>
        <end position="174"/>
    </location>
</feature>
<dbReference type="PROSITE" id="PS51387">
    <property type="entry name" value="FAD_PCMH"/>
    <property type="match status" value="1"/>
</dbReference>
<dbReference type="KEGG" id="hcz:G9Q37_00910"/>
<evidence type="ECO:0000256" key="3">
    <source>
        <dbReference type="ARBA" id="ARBA00023002"/>
    </source>
</evidence>
<accession>A0A6G8ICD0</accession>
<dbReference type="EMBL" id="CP049989">
    <property type="protein sequence ID" value="QIM50789.1"/>
    <property type="molecule type" value="Genomic_DNA"/>
</dbReference>
<evidence type="ECO:0000259" key="4">
    <source>
        <dbReference type="PROSITE" id="PS51387"/>
    </source>
</evidence>
<dbReference type="Gene3D" id="3.30.390.50">
    <property type="entry name" value="CO dehydrogenase flavoprotein, C-terminal domain"/>
    <property type="match status" value="1"/>
</dbReference>
<dbReference type="PANTHER" id="PTHR42659:SF2">
    <property type="entry name" value="XANTHINE DEHYDROGENASE SUBUNIT C-RELATED"/>
    <property type="match status" value="1"/>
</dbReference>
<dbReference type="GO" id="GO:0071949">
    <property type="term" value="F:FAD binding"/>
    <property type="evidence" value="ECO:0007669"/>
    <property type="project" value="InterPro"/>
</dbReference>
<keyword evidence="1" id="KW-0285">Flavoprotein</keyword>
<dbReference type="InterPro" id="IPR016167">
    <property type="entry name" value="FAD-bd_PCMH_sub1"/>
</dbReference>
<keyword evidence="3" id="KW-0560">Oxidoreductase</keyword>
<dbReference type="InterPro" id="IPR051312">
    <property type="entry name" value="Diverse_Substr_Oxidored"/>
</dbReference>
<dbReference type="Proteomes" id="UP000503162">
    <property type="component" value="Chromosome"/>
</dbReference>
<dbReference type="InterPro" id="IPR002346">
    <property type="entry name" value="Mopterin_DH_FAD-bd"/>
</dbReference>
<dbReference type="SUPFAM" id="SSF55447">
    <property type="entry name" value="CO dehydrogenase flavoprotein C-terminal domain-like"/>
    <property type="match status" value="1"/>
</dbReference>
<dbReference type="InterPro" id="IPR036318">
    <property type="entry name" value="FAD-bd_PCMH-like_sf"/>
</dbReference>
<evidence type="ECO:0000313" key="5">
    <source>
        <dbReference type="EMBL" id="QIM50789.1"/>
    </source>
</evidence>